<sequence length="39" mass="4783">MMSFLPFKIFIHVEGEKKCVYCYCCEEPLHTLIKRLREF</sequence>
<organism evidence="1">
    <name type="scientific">Rhizophora mucronata</name>
    <name type="common">Asiatic mangrove</name>
    <dbReference type="NCBI Taxonomy" id="61149"/>
    <lineage>
        <taxon>Eukaryota</taxon>
        <taxon>Viridiplantae</taxon>
        <taxon>Streptophyta</taxon>
        <taxon>Embryophyta</taxon>
        <taxon>Tracheophyta</taxon>
        <taxon>Spermatophyta</taxon>
        <taxon>Magnoliopsida</taxon>
        <taxon>eudicotyledons</taxon>
        <taxon>Gunneridae</taxon>
        <taxon>Pentapetalae</taxon>
        <taxon>rosids</taxon>
        <taxon>fabids</taxon>
        <taxon>Malpighiales</taxon>
        <taxon>Rhizophoraceae</taxon>
        <taxon>Rhizophora</taxon>
    </lineage>
</organism>
<reference evidence="1" key="1">
    <citation type="submission" date="2018-02" db="EMBL/GenBank/DDBJ databases">
        <title>Rhizophora mucronata_Transcriptome.</title>
        <authorList>
            <person name="Meera S.P."/>
            <person name="Sreeshan A."/>
            <person name="Augustine A."/>
        </authorList>
    </citation>
    <scope>NUCLEOTIDE SEQUENCE</scope>
    <source>
        <tissue evidence="1">Leaf</tissue>
    </source>
</reference>
<name>A0A2P2QUW6_RHIMU</name>
<dbReference type="EMBL" id="GGEC01090271">
    <property type="protein sequence ID" value="MBX70755.1"/>
    <property type="molecule type" value="Transcribed_RNA"/>
</dbReference>
<protein>
    <submittedName>
        <fullName evidence="1">Uncharacterized protein</fullName>
    </submittedName>
</protein>
<dbReference type="AlphaFoldDB" id="A0A2P2QUW6"/>
<evidence type="ECO:0000313" key="1">
    <source>
        <dbReference type="EMBL" id="MBX70755.1"/>
    </source>
</evidence>
<accession>A0A2P2QUW6</accession>
<proteinExistence type="predicted"/>